<dbReference type="AlphaFoldDB" id="A0A2P6VGI6"/>
<evidence type="ECO:0000256" key="4">
    <source>
        <dbReference type="ARBA" id="ARBA00023125"/>
    </source>
</evidence>
<feature type="compositionally biased region" description="Low complexity" evidence="5">
    <location>
        <begin position="78"/>
        <end position="93"/>
    </location>
</feature>
<dbReference type="GO" id="GO:0005524">
    <property type="term" value="F:ATP binding"/>
    <property type="evidence" value="ECO:0007669"/>
    <property type="project" value="UniProtKB-KW"/>
</dbReference>
<feature type="region of interest" description="Disordered" evidence="5">
    <location>
        <begin position="661"/>
        <end position="688"/>
    </location>
</feature>
<dbReference type="InterPro" id="IPR007695">
    <property type="entry name" value="DNA_mismatch_repair_MutS-lik_N"/>
</dbReference>
<keyword evidence="3" id="KW-0067">ATP-binding</keyword>
<evidence type="ECO:0000259" key="6">
    <source>
        <dbReference type="PROSITE" id="PS00486"/>
    </source>
</evidence>
<dbReference type="InterPro" id="IPR000432">
    <property type="entry name" value="DNA_mismatch_repair_MutS_C"/>
</dbReference>
<keyword evidence="2" id="KW-0227">DNA damage</keyword>
<dbReference type="GO" id="GO:0006298">
    <property type="term" value="P:mismatch repair"/>
    <property type="evidence" value="ECO:0007669"/>
    <property type="project" value="InterPro"/>
</dbReference>
<dbReference type="Proteomes" id="UP000239649">
    <property type="component" value="Unassembled WGS sequence"/>
</dbReference>
<protein>
    <submittedName>
        <fullName evidence="7">DNA mismatch repair mitochondrial isoform X2</fullName>
    </submittedName>
</protein>
<feature type="region of interest" description="Disordered" evidence="5">
    <location>
        <begin position="880"/>
        <end position="919"/>
    </location>
</feature>
<dbReference type="InterPro" id="IPR027417">
    <property type="entry name" value="P-loop_NTPase"/>
</dbReference>
<name>A0A2P6VGI6_9CHLO</name>
<dbReference type="EMBL" id="LHPF02000008">
    <property type="protein sequence ID" value="PSC73187.1"/>
    <property type="molecule type" value="Genomic_DNA"/>
</dbReference>
<dbReference type="PANTHER" id="PTHR48448:SF1">
    <property type="entry name" value="MUTL PROTEIN ISOFORM 1"/>
    <property type="match status" value="1"/>
</dbReference>
<dbReference type="PROSITE" id="PS00486">
    <property type="entry name" value="DNA_MISMATCH_REPAIR_2"/>
    <property type="match status" value="1"/>
</dbReference>
<dbReference type="Pfam" id="PF01624">
    <property type="entry name" value="MutS_I"/>
    <property type="match status" value="1"/>
</dbReference>
<comment type="caution">
    <text evidence="7">The sequence shown here is derived from an EMBL/GenBank/DDBJ whole genome shotgun (WGS) entry which is preliminary data.</text>
</comment>
<feature type="compositionally biased region" description="Low complexity" evidence="5">
    <location>
        <begin position="882"/>
        <end position="903"/>
    </location>
</feature>
<dbReference type="PANTHER" id="PTHR48448">
    <property type="entry name" value="MUTL PROTEIN ISOFORM 1"/>
    <property type="match status" value="1"/>
</dbReference>
<evidence type="ECO:0000256" key="2">
    <source>
        <dbReference type="ARBA" id="ARBA00022763"/>
    </source>
</evidence>
<proteinExistence type="predicted"/>
<evidence type="ECO:0000256" key="5">
    <source>
        <dbReference type="SAM" id="MobiDB-lite"/>
    </source>
</evidence>
<evidence type="ECO:0000313" key="8">
    <source>
        <dbReference type="Proteomes" id="UP000239649"/>
    </source>
</evidence>
<dbReference type="InterPro" id="IPR053276">
    <property type="entry name" value="MtDNA_mismatch_repair_MutS"/>
</dbReference>
<dbReference type="SUPFAM" id="SSF55271">
    <property type="entry name" value="DNA repair protein MutS, domain I"/>
    <property type="match status" value="1"/>
</dbReference>
<dbReference type="Pfam" id="PF00488">
    <property type="entry name" value="MutS_V"/>
    <property type="match status" value="1"/>
</dbReference>
<accession>A0A2P6VGI6</accession>
<gene>
    <name evidence="7" type="ORF">C2E20_3805</name>
</gene>
<dbReference type="GO" id="GO:0030983">
    <property type="term" value="F:mismatched DNA binding"/>
    <property type="evidence" value="ECO:0007669"/>
    <property type="project" value="InterPro"/>
</dbReference>
<evidence type="ECO:0000256" key="3">
    <source>
        <dbReference type="ARBA" id="ARBA00022840"/>
    </source>
</evidence>
<dbReference type="STRING" id="554055.A0A2P6VGI6"/>
<evidence type="ECO:0000256" key="1">
    <source>
        <dbReference type="ARBA" id="ARBA00022741"/>
    </source>
</evidence>
<keyword evidence="4" id="KW-0238">DNA-binding</keyword>
<dbReference type="SUPFAM" id="SSF52540">
    <property type="entry name" value="P-loop containing nucleoside triphosphate hydrolases"/>
    <property type="match status" value="1"/>
</dbReference>
<dbReference type="Gene3D" id="3.40.50.300">
    <property type="entry name" value="P-loop containing nucleotide triphosphate hydrolases"/>
    <property type="match status" value="1"/>
</dbReference>
<reference evidence="7 8" key="1">
    <citation type="journal article" date="2018" name="Plant J.">
        <title>Genome sequences of Chlorella sorokiniana UTEX 1602 and Micractinium conductrix SAG 241.80: implications to maltose excretion by a green alga.</title>
        <authorList>
            <person name="Arriola M.B."/>
            <person name="Velmurugan N."/>
            <person name="Zhang Y."/>
            <person name="Plunkett M.H."/>
            <person name="Hondzo H."/>
            <person name="Barney B.M."/>
        </authorList>
    </citation>
    <scope>NUCLEOTIDE SEQUENCE [LARGE SCALE GENOMIC DNA]</scope>
    <source>
        <strain evidence="7 8">SAG 241.80</strain>
    </source>
</reference>
<keyword evidence="8" id="KW-1185">Reference proteome</keyword>
<feature type="region of interest" description="Disordered" evidence="5">
    <location>
        <begin position="63"/>
        <end position="93"/>
    </location>
</feature>
<dbReference type="OrthoDB" id="10252754at2759"/>
<evidence type="ECO:0000313" key="7">
    <source>
        <dbReference type="EMBL" id="PSC73187.1"/>
    </source>
</evidence>
<dbReference type="InterPro" id="IPR016151">
    <property type="entry name" value="DNA_mismatch_repair_MutS_N"/>
</dbReference>
<keyword evidence="1" id="KW-0547">Nucleotide-binding</keyword>
<dbReference type="Gene3D" id="3.40.1170.10">
    <property type="entry name" value="DNA repair protein MutS, domain I"/>
    <property type="match status" value="1"/>
</dbReference>
<feature type="domain" description="DNA mismatch repair proteins mutS family" evidence="6">
    <location>
        <begin position="798"/>
        <end position="814"/>
    </location>
</feature>
<sequence length="1093" mass="116044">MTRQAASRAGGVTTVVADRVNKEVAEYWQQVLNTSVDKPTARALLPHIDTQQVLGLQAALGVESGSDEGDGEDAVRNGGAAPAPSRRAAFSSRSGRPPLYTYFRGVKKQHPKSVVLVRVGEFYEAVGIDAVLLVQHAGLNPMASGAGRPPRAGCPRQNLRRTVADLVAAGLSVVVCEETPEGYSYGSMRTKQKQRFVAAVVTPANPHLLHGLVDEDADLPIDAAPPLLALVPQVGGYTVLEVSVDLATVSVMEGLTEDAVYARLHEGGLAPPLFLHVPTPSAAADRRLSEGTFEREWEQRVSTLFRSQVGVVERYSDPDPLEGLLTRIRSMLGLSASEHFTVIRASARDRPRPLYHSTALNLGLHKARGQPCLLDYLLPPASPLPARRWLRRLLLLPPPPATAVAIHRACAILAGITEPVPAFPLVPAASVVLKLRAHEANDIFFRELGELCAAVRDLLSRDSPQMRELADSLLGVACREMGVNEMPLKGKVKESVLASQMEQASVELARNRVQRELEAAYVPVLQAWQAEMARPITEKDRKELAKERPLLQYDSANNALWLRVKGRKNAAITQAAAHLVHPHDRNGKLDGSFHATHGLQSALDDYRRACHEAAAAVRHHLRQLARDLQVLQTQLVCAAGICVAAAALTGHTREALRCGMGGGRGDGVGNTREGKVPGPPPEPAEGAQPDVFAIDSMWPYWLDGWEHSTVHNSLDLQGMALLTGPNMAGKSTILRSVCAVALLGACGLYAPAHTSAVPYFDAFMLRNFSSDSPLEGRSAFAVEMTEMRYVLDDVTPRSLVLVDELGKGTEVRAGAALAGALMERLDGSRCRGLFATHLHSLLDLQLQLPNTERLMMEVESVPVEQLGALWEEALGGSGADGNGANSGSSSDGACSANCGSSSGSSGGGPATVRRPTWRIVPGTSTESLALEVARKCRLPDEVVARAAQLYSQLLPVQARTPPAAAASAGPAAAAHEGAVAGTAAAAARRGSAGAGAAAAATAARNRWTLEAAATALQEVAQDTIETAAGGQGGPLQQLQVVRPRQEPGTASEGTACVYVLRRADGFFMRAPPGACWAGLRSTARGRLTALLWS</sequence>
<dbReference type="SMART" id="SM00534">
    <property type="entry name" value="MUTSac"/>
    <property type="match status" value="1"/>
</dbReference>
<organism evidence="7 8">
    <name type="scientific">Micractinium conductrix</name>
    <dbReference type="NCBI Taxonomy" id="554055"/>
    <lineage>
        <taxon>Eukaryota</taxon>
        <taxon>Viridiplantae</taxon>
        <taxon>Chlorophyta</taxon>
        <taxon>core chlorophytes</taxon>
        <taxon>Trebouxiophyceae</taxon>
        <taxon>Chlorellales</taxon>
        <taxon>Chlorellaceae</taxon>
        <taxon>Chlorella clade</taxon>
        <taxon>Micractinium</taxon>
    </lineage>
</organism>